<evidence type="ECO:0000313" key="2">
    <source>
        <dbReference type="EMBL" id="JAS22808.1"/>
    </source>
</evidence>
<feature type="non-terminal residue" evidence="2">
    <location>
        <position position="123"/>
    </location>
</feature>
<evidence type="ECO:0000256" key="1">
    <source>
        <dbReference type="SAM" id="MobiDB-lite"/>
    </source>
</evidence>
<feature type="compositionally biased region" description="Basic and acidic residues" evidence="1">
    <location>
        <begin position="1"/>
        <end position="12"/>
    </location>
</feature>
<proteinExistence type="predicted"/>
<feature type="non-terminal residue" evidence="2">
    <location>
        <position position="1"/>
    </location>
</feature>
<dbReference type="EMBL" id="GEDC01014490">
    <property type="protein sequence ID" value="JAS22808.1"/>
    <property type="molecule type" value="Transcribed_RNA"/>
</dbReference>
<dbReference type="AlphaFoldDB" id="A0A1B6DAV1"/>
<feature type="compositionally biased region" description="Basic and acidic residues" evidence="1">
    <location>
        <begin position="33"/>
        <end position="43"/>
    </location>
</feature>
<name>A0A1B6DAV1_9HEMI</name>
<sequence>LTYTKHSQDSEGRGTLGSEPLPPPSPALQTPHKNKELNTIDPKKSFKYTNNTYDSQYFLNDKTQFTPKTLFNLIFTQTAITAHLHKVRPGHGKKVPETRLQHNKGSKMIFVTFNLFIILTEDE</sequence>
<reference evidence="2" key="1">
    <citation type="submission" date="2015-12" db="EMBL/GenBank/DDBJ databases">
        <title>De novo transcriptome assembly of four potential Pierce s Disease insect vectors from Arizona vineyards.</title>
        <authorList>
            <person name="Tassone E.E."/>
        </authorList>
    </citation>
    <scope>NUCLEOTIDE SEQUENCE</scope>
</reference>
<feature type="region of interest" description="Disordered" evidence="1">
    <location>
        <begin position="1"/>
        <end position="43"/>
    </location>
</feature>
<organism evidence="2">
    <name type="scientific">Clastoptera arizonana</name>
    <name type="common">Arizona spittle bug</name>
    <dbReference type="NCBI Taxonomy" id="38151"/>
    <lineage>
        <taxon>Eukaryota</taxon>
        <taxon>Metazoa</taxon>
        <taxon>Ecdysozoa</taxon>
        <taxon>Arthropoda</taxon>
        <taxon>Hexapoda</taxon>
        <taxon>Insecta</taxon>
        <taxon>Pterygota</taxon>
        <taxon>Neoptera</taxon>
        <taxon>Paraneoptera</taxon>
        <taxon>Hemiptera</taxon>
        <taxon>Auchenorrhyncha</taxon>
        <taxon>Cercopoidea</taxon>
        <taxon>Clastopteridae</taxon>
        <taxon>Clastoptera</taxon>
    </lineage>
</organism>
<protein>
    <submittedName>
        <fullName evidence="2">Uncharacterized protein</fullName>
    </submittedName>
</protein>
<accession>A0A1B6DAV1</accession>
<gene>
    <name evidence="2" type="ORF">g.44603</name>
</gene>